<keyword evidence="1" id="KW-0472">Membrane</keyword>
<keyword evidence="1" id="KW-0812">Transmembrane</keyword>
<dbReference type="Gene3D" id="1.10.10.2520">
    <property type="entry name" value="Cell wall hydrolase SleB, domain 1"/>
    <property type="match status" value="1"/>
</dbReference>
<evidence type="ECO:0000313" key="3">
    <source>
        <dbReference type="EMBL" id="MFC4296397.1"/>
    </source>
</evidence>
<evidence type="ECO:0000259" key="2">
    <source>
        <dbReference type="Pfam" id="PF07486"/>
    </source>
</evidence>
<organism evidence="3 4">
    <name type="scientific">Novosphingobium tardum</name>
    <dbReference type="NCBI Taxonomy" id="1538021"/>
    <lineage>
        <taxon>Bacteria</taxon>
        <taxon>Pseudomonadati</taxon>
        <taxon>Pseudomonadota</taxon>
        <taxon>Alphaproteobacteria</taxon>
        <taxon>Sphingomonadales</taxon>
        <taxon>Sphingomonadaceae</taxon>
        <taxon>Novosphingobium</taxon>
    </lineage>
</organism>
<evidence type="ECO:0000313" key="4">
    <source>
        <dbReference type="Proteomes" id="UP001595828"/>
    </source>
</evidence>
<dbReference type="InterPro" id="IPR011105">
    <property type="entry name" value="Cell_wall_hydrolase_SleB"/>
</dbReference>
<sequence length="371" mass="38044">MTAAACPAADPPPADFALRLARGGPSLRARLRRREAPRRARVAGLLALLVAILAWGPLGLAGAVVEPATARAAGSRLLPFEQPGQSFPGSAFYYLAPDSGVVSATPASAALVAPPAGAQPLDAALGDAVARPVTLAGTATDRLRALQCLTAAVYYEAATEPDAGQRAVAQVVLNRVAHPAYPKSVCGVVYQGSERPGCQFTFACDGSMARLPARAWWLRARSVAEDALSGAVYAPVGLALNYHTSAVHPVWADRLAFIGTIGAHRFYRWSGAAGQRAAFSGAYLGGEPVPGPHPRVWTPADPAASDPLALAAAFEAARVEAVRQASAFAPAPAAASAAATAAPAAPDRLPAASAIREEYRDSGKWIAQPGG</sequence>
<feature type="domain" description="Cell wall hydrolase SleB" evidence="2">
    <location>
        <begin position="160"/>
        <end position="267"/>
    </location>
</feature>
<dbReference type="EMBL" id="JBHSDR010000008">
    <property type="protein sequence ID" value="MFC4296397.1"/>
    <property type="molecule type" value="Genomic_DNA"/>
</dbReference>
<feature type="transmembrane region" description="Helical" evidence="1">
    <location>
        <begin position="42"/>
        <end position="65"/>
    </location>
</feature>
<name>A0ABV8RSZ7_9SPHN</name>
<keyword evidence="4" id="KW-1185">Reference proteome</keyword>
<keyword evidence="1" id="KW-1133">Transmembrane helix</keyword>
<dbReference type="RefSeq" id="WP_379540002.1">
    <property type="nucleotide sequence ID" value="NZ_JBHSDR010000008.1"/>
</dbReference>
<dbReference type="Pfam" id="PF07486">
    <property type="entry name" value="Hydrolase_2"/>
    <property type="match status" value="1"/>
</dbReference>
<protein>
    <submittedName>
        <fullName evidence="3">Cell wall hydrolase</fullName>
    </submittedName>
</protein>
<reference evidence="4" key="1">
    <citation type="journal article" date="2019" name="Int. J. Syst. Evol. Microbiol.">
        <title>The Global Catalogue of Microorganisms (GCM) 10K type strain sequencing project: providing services to taxonomists for standard genome sequencing and annotation.</title>
        <authorList>
            <consortium name="The Broad Institute Genomics Platform"/>
            <consortium name="The Broad Institute Genome Sequencing Center for Infectious Disease"/>
            <person name="Wu L."/>
            <person name="Ma J."/>
        </authorList>
    </citation>
    <scope>NUCLEOTIDE SEQUENCE [LARGE SCALE GENOMIC DNA]</scope>
    <source>
        <strain evidence="4">CGMCC 1.12989</strain>
    </source>
</reference>
<proteinExistence type="predicted"/>
<evidence type="ECO:0000256" key="1">
    <source>
        <dbReference type="SAM" id="Phobius"/>
    </source>
</evidence>
<accession>A0ABV8RSZ7</accession>
<dbReference type="GO" id="GO:0016787">
    <property type="term" value="F:hydrolase activity"/>
    <property type="evidence" value="ECO:0007669"/>
    <property type="project" value="UniProtKB-KW"/>
</dbReference>
<dbReference type="InterPro" id="IPR042047">
    <property type="entry name" value="SleB_dom1"/>
</dbReference>
<comment type="caution">
    <text evidence="3">The sequence shown here is derived from an EMBL/GenBank/DDBJ whole genome shotgun (WGS) entry which is preliminary data.</text>
</comment>
<dbReference type="Proteomes" id="UP001595828">
    <property type="component" value="Unassembled WGS sequence"/>
</dbReference>
<gene>
    <name evidence="3" type="ORF">ACFO0A_15180</name>
</gene>
<keyword evidence="3" id="KW-0378">Hydrolase</keyword>